<dbReference type="Gene3D" id="3.30.70.100">
    <property type="match status" value="1"/>
</dbReference>
<comment type="caution">
    <text evidence="1">The sequence shown here is derived from an EMBL/GenBank/DDBJ whole genome shotgun (WGS) entry which is preliminary data.</text>
</comment>
<dbReference type="Proteomes" id="UP001642464">
    <property type="component" value="Unassembled WGS sequence"/>
</dbReference>
<organism evidence="1 2">
    <name type="scientific">Durusdinium trenchii</name>
    <dbReference type="NCBI Taxonomy" id="1381693"/>
    <lineage>
        <taxon>Eukaryota</taxon>
        <taxon>Sar</taxon>
        <taxon>Alveolata</taxon>
        <taxon>Dinophyceae</taxon>
        <taxon>Suessiales</taxon>
        <taxon>Symbiodiniaceae</taxon>
        <taxon>Durusdinium</taxon>
    </lineage>
</organism>
<proteinExistence type="predicted"/>
<dbReference type="EMBL" id="CAXAMM010016034">
    <property type="protein sequence ID" value="CAK9037888.1"/>
    <property type="molecule type" value="Genomic_DNA"/>
</dbReference>
<name>A0ABP0LFC3_9DINO</name>
<accession>A0ABP0LFC3</accession>
<reference evidence="1 2" key="1">
    <citation type="submission" date="2024-02" db="EMBL/GenBank/DDBJ databases">
        <authorList>
            <person name="Chen Y."/>
            <person name="Shah S."/>
            <person name="Dougan E. K."/>
            <person name="Thang M."/>
            <person name="Chan C."/>
        </authorList>
    </citation>
    <scope>NUCLEOTIDE SEQUENCE [LARGE SCALE GENOMIC DNA]</scope>
</reference>
<gene>
    <name evidence="1" type="ORF">SCF082_LOCUS22366</name>
</gene>
<sequence length="146" mass="16825">MAMSRSKVALVHLGKVIRISERVIPPLKEVKVREAMSSVESEIKGWPGLMNIETLIDTQEANRFVVVTEPLRLDLQDKGGMRVATLRGMAKLTSRCTTKQWESRKHLRHWLKSDLHSRVVDTLNQVLDEPATYRELMHHEDDVFLL</sequence>
<keyword evidence="2" id="KW-1185">Reference proteome</keyword>
<evidence type="ECO:0000313" key="2">
    <source>
        <dbReference type="Proteomes" id="UP001642464"/>
    </source>
</evidence>
<protein>
    <submittedName>
        <fullName evidence="1">ABM domain-containing protein</fullName>
    </submittedName>
</protein>
<evidence type="ECO:0000313" key="1">
    <source>
        <dbReference type="EMBL" id="CAK9037888.1"/>
    </source>
</evidence>